<name>A0A5A5TIQ0_9CHLR</name>
<organism evidence="4 5">
    <name type="scientific">Dictyobacter arantiisoli</name>
    <dbReference type="NCBI Taxonomy" id="2014874"/>
    <lineage>
        <taxon>Bacteria</taxon>
        <taxon>Bacillati</taxon>
        <taxon>Chloroflexota</taxon>
        <taxon>Ktedonobacteria</taxon>
        <taxon>Ktedonobacterales</taxon>
        <taxon>Dictyobacteraceae</taxon>
        <taxon>Dictyobacter</taxon>
    </lineage>
</organism>
<reference evidence="4 5" key="1">
    <citation type="submission" date="2019-01" db="EMBL/GenBank/DDBJ databases">
        <title>Draft genome sequence of Dictyobacter sp. Uno17.</title>
        <authorList>
            <person name="Wang C.M."/>
            <person name="Zheng Y."/>
            <person name="Sakai Y."/>
            <person name="Abe K."/>
            <person name="Yokota A."/>
            <person name="Yabe S."/>
        </authorList>
    </citation>
    <scope>NUCLEOTIDE SEQUENCE [LARGE SCALE GENOMIC DNA]</scope>
    <source>
        <strain evidence="4 5">Uno17</strain>
    </source>
</reference>
<evidence type="ECO:0000256" key="3">
    <source>
        <dbReference type="PIRSR" id="PIRSR607837-1"/>
    </source>
</evidence>
<dbReference type="RefSeq" id="WP_149404122.1">
    <property type="nucleotide sequence ID" value="NZ_BIXY01000103.1"/>
</dbReference>
<keyword evidence="5" id="KW-1185">Reference proteome</keyword>
<dbReference type="GO" id="GO:0046872">
    <property type="term" value="F:metal ion binding"/>
    <property type="evidence" value="ECO:0007669"/>
    <property type="project" value="UniProtKB-KW"/>
</dbReference>
<feature type="binding site" evidence="3">
    <location>
        <position position="48"/>
    </location>
    <ligand>
        <name>a divalent metal cation</name>
        <dbReference type="ChEBI" id="CHEBI:60240"/>
    </ligand>
</feature>
<proteinExistence type="inferred from homology"/>
<evidence type="ECO:0008006" key="6">
    <source>
        <dbReference type="Google" id="ProtNLM"/>
    </source>
</evidence>
<comment type="caution">
    <text evidence="4">The sequence shown here is derived from an EMBL/GenBank/DDBJ whole genome shotgun (WGS) entry which is preliminary data.</text>
</comment>
<protein>
    <recommendedName>
        <fullName evidence="6">Damage-inducible protein DinB</fullName>
    </recommendedName>
</protein>
<evidence type="ECO:0000313" key="4">
    <source>
        <dbReference type="EMBL" id="GCF11287.1"/>
    </source>
</evidence>
<dbReference type="SUPFAM" id="SSF109854">
    <property type="entry name" value="DinB/YfiT-like putative metalloenzymes"/>
    <property type="match status" value="1"/>
</dbReference>
<feature type="binding site" evidence="3">
    <location>
        <position position="131"/>
    </location>
    <ligand>
        <name>a divalent metal cation</name>
        <dbReference type="ChEBI" id="CHEBI:60240"/>
    </ligand>
</feature>
<dbReference type="EMBL" id="BIXY01000103">
    <property type="protein sequence ID" value="GCF11287.1"/>
    <property type="molecule type" value="Genomic_DNA"/>
</dbReference>
<evidence type="ECO:0000256" key="2">
    <source>
        <dbReference type="ARBA" id="ARBA00022723"/>
    </source>
</evidence>
<dbReference type="PANTHER" id="PTHR37302:SF3">
    <property type="entry name" value="DAMAGE-INDUCIBLE PROTEIN DINB"/>
    <property type="match status" value="1"/>
</dbReference>
<dbReference type="Gene3D" id="1.20.120.450">
    <property type="entry name" value="dinb family like domain"/>
    <property type="match status" value="1"/>
</dbReference>
<dbReference type="OrthoDB" id="9811413at2"/>
<dbReference type="InterPro" id="IPR034660">
    <property type="entry name" value="DinB/YfiT-like"/>
</dbReference>
<comment type="similarity">
    <text evidence="1">Belongs to the DinB family.</text>
</comment>
<dbReference type="PANTHER" id="PTHR37302">
    <property type="entry name" value="SLR1116 PROTEIN"/>
    <property type="match status" value="1"/>
</dbReference>
<accession>A0A5A5TIQ0</accession>
<evidence type="ECO:0000256" key="1">
    <source>
        <dbReference type="ARBA" id="ARBA00008635"/>
    </source>
</evidence>
<sequence>MATGLSDFFKYNLWANLRLLDTCEQLTDAQLDAVFPGTYGSIRVTLKHMLGAEEGYAARSVGGFPTTPPLREDEEAPRSFAELRERARRSSEAMIAFTEQVTPEQLQVIQLLDEGTYRAPLLVTVIQFVDHGIDHRTQICTTLTQLGIQSPELDVWAYNEAALGYGEIKQ</sequence>
<dbReference type="AlphaFoldDB" id="A0A5A5TIQ0"/>
<gene>
    <name evidence="4" type="ORF">KDI_48510</name>
</gene>
<feature type="binding site" evidence="3">
    <location>
        <position position="135"/>
    </location>
    <ligand>
        <name>a divalent metal cation</name>
        <dbReference type="ChEBI" id="CHEBI:60240"/>
    </ligand>
</feature>
<dbReference type="Pfam" id="PF05163">
    <property type="entry name" value="DinB"/>
    <property type="match status" value="1"/>
</dbReference>
<evidence type="ECO:0000313" key="5">
    <source>
        <dbReference type="Proteomes" id="UP000322530"/>
    </source>
</evidence>
<dbReference type="Proteomes" id="UP000322530">
    <property type="component" value="Unassembled WGS sequence"/>
</dbReference>
<keyword evidence="2 3" id="KW-0479">Metal-binding</keyword>
<dbReference type="InterPro" id="IPR007837">
    <property type="entry name" value="DinB"/>
</dbReference>